<dbReference type="Pfam" id="PF00884">
    <property type="entry name" value="Sulfatase"/>
    <property type="match status" value="1"/>
</dbReference>
<dbReference type="EMBL" id="MRCC01000020">
    <property type="protein sequence ID" value="OKH22470.1"/>
    <property type="molecule type" value="Genomic_DNA"/>
</dbReference>
<sequence length="120" mass="13044">MSCYGDKVARTPHIDRLASEGILFLNSYVTQTSCSPSRSSLFTGLYPHQTGDISNELGQIGLPYSNSGYSMAPSVVTLPQLLKAQGYCTGIIGKLHVYPETSFPFDVNVLPKALNTRDVQ</sequence>
<dbReference type="GO" id="GO:0004065">
    <property type="term" value="F:arylsulfatase activity"/>
    <property type="evidence" value="ECO:0007669"/>
    <property type="project" value="TreeGrafter"/>
</dbReference>
<organism evidence="3 4">
    <name type="scientific">Chroogloeocystis siderophila 5.2 s.c.1</name>
    <dbReference type="NCBI Taxonomy" id="247279"/>
    <lineage>
        <taxon>Bacteria</taxon>
        <taxon>Bacillati</taxon>
        <taxon>Cyanobacteriota</taxon>
        <taxon>Cyanophyceae</taxon>
        <taxon>Oscillatoriophycideae</taxon>
        <taxon>Chroococcales</taxon>
        <taxon>Chroococcaceae</taxon>
        <taxon>Chroogloeocystis</taxon>
    </lineage>
</organism>
<evidence type="ECO:0000259" key="2">
    <source>
        <dbReference type="Pfam" id="PF00884"/>
    </source>
</evidence>
<dbReference type="STRING" id="247279.NIES1031_20170"/>
<dbReference type="AlphaFoldDB" id="A0A1U7HFW5"/>
<comment type="caution">
    <text evidence="3">The sequence shown here is derived from an EMBL/GenBank/DDBJ whole genome shotgun (WGS) entry which is preliminary data.</text>
</comment>
<keyword evidence="4" id="KW-1185">Reference proteome</keyword>
<gene>
    <name evidence="3" type="ORF">NIES1031_20170</name>
</gene>
<evidence type="ECO:0000313" key="4">
    <source>
        <dbReference type="Proteomes" id="UP000185984"/>
    </source>
</evidence>
<protein>
    <recommendedName>
        <fullName evidence="2">Sulfatase N-terminal domain-containing protein</fullName>
    </recommendedName>
</protein>
<comment type="similarity">
    <text evidence="1">Belongs to the sulfatase family.</text>
</comment>
<dbReference type="Gene3D" id="3.40.720.10">
    <property type="entry name" value="Alkaline Phosphatase, subunit A"/>
    <property type="match status" value="1"/>
</dbReference>
<feature type="domain" description="Sulfatase N-terminal" evidence="2">
    <location>
        <begin position="1"/>
        <end position="99"/>
    </location>
</feature>
<dbReference type="PANTHER" id="PTHR42693">
    <property type="entry name" value="ARYLSULFATASE FAMILY MEMBER"/>
    <property type="match status" value="1"/>
</dbReference>
<evidence type="ECO:0000313" key="3">
    <source>
        <dbReference type="EMBL" id="OKH22470.1"/>
    </source>
</evidence>
<proteinExistence type="inferred from homology"/>
<dbReference type="InterPro" id="IPR000917">
    <property type="entry name" value="Sulfatase_N"/>
</dbReference>
<dbReference type="Proteomes" id="UP000185984">
    <property type="component" value="Unassembled WGS sequence"/>
</dbReference>
<name>A0A1U7HFW5_9CHRO</name>
<evidence type="ECO:0000256" key="1">
    <source>
        <dbReference type="ARBA" id="ARBA00008779"/>
    </source>
</evidence>
<accession>A0A1U7HFW5</accession>
<dbReference type="InterPro" id="IPR050738">
    <property type="entry name" value="Sulfatase"/>
</dbReference>
<dbReference type="SUPFAM" id="SSF53649">
    <property type="entry name" value="Alkaline phosphatase-like"/>
    <property type="match status" value="1"/>
</dbReference>
<reference evidence="3 4" key="1">
    <citation type="submission" date="2016-11" db="EMBL/GenBank/DDBJ databases">
        <title>Draft Genome Sequences of Nine Cyanobacterial Strains from Diverse Habitats.</title>
        <authorList>
            <person name="Zhu T."/>
            <person name="Hou S."/>
            <person name="Lu X."/>
            <person name="Hess W.R."/>
        </authorList>
    </citation>
    <scope>NUCLEOTIDE SEQUENCE [LARGE SCALE GENOMIC DNA]</scope>
    <source>
        <strain evidence="3 4">5.2 s.c.1</strain>
    </source>
</reference>
<dbReference type="InterPro" id="IPR017850">
    <property type="entry name" value="Alkaline_phosphatase_core_sf"/>
</dbReference>
<dbReference type="PANTHER" id="PTHR42693:SF33">
    <property type="entry name" value="ARYLSULFATASE"/>
    <property type="match status" value="1"/>
</dbReference>